<organism evidence="4 5">
    <name type="scientific">Cotesia congregata</name>
    <name type="common">Parasitoid wasp</name>
    <name type="synonym">Apanteles congregatus</name>
    <dbReference type="NCBI Taxonomy" id="51543"/>
    <lineage>
        <taxon>Eukaryota</taxon>
        <taxon>Metazoa</taxon>
        <taxon>Ecdysozoa</taxon>
        <taxon>Arthropoda</taxon>
        <taxon>Hexapoda</taxon>
        <taxon>Insecta</taxon>
        <taxon>Pterygota</taxon>
        <taxon>Neoptera</taxon>
        <taxon>Endopterygota</taxon>
        <taxon>Hymenoptera</taxon>
        <taxon>Apocrita</taxon>
        <taxon>Ichneumonoidea</taxon>
        <taxon>Braconidae</taxon>
        <taxon>Microgastrinae</taxon>
        <taxon>Cotesia</taxon>
    </lineage>
</organism>
<keyword evidence="5" id="KW-1185">Reference proteome</keyword>
<feature type="compositionally biased region" description="Basic and acidic residues" evidence="2">
    <location>
        <begin position="403"/>
        <end position="437"/>
    </location>
</feature>
<feature type="region of interest" description="Disordered" evidence="2">
    <location>
        <begin position="374"/>
        <end position="437"/>
    </location>
</feature>
<gene>
    <name evidence="4" type="ORF">HICCMSTLAB_LOCUS8091</name>
</gene>
<accession>A0A8J2MN30</accession>
<evidence type="ECO:0000313" key="5">
    <source>
        <dbReference type="Proteomes" id="UP000786811"/>
    </source>
</evidence>
<dbReference type="EMBL" id="CAJNRD030001121">
    <property type="protein sequence ID" value="CAG5096201.1"/>
    <property type="molecule type" value="Genomic_DNA"/>
</dbReference>
<dbReference type="AlphaFoldDB" id="A0A8J2MN30"/>
<feature type="compositionally biased region" description="Basic residues" evidence="2">
    <location>
        <begin position="393"/>
        <end position="402"/>
    </location>
</feature>
<evidence type="ECO:0000256" key="1">
    <source>
        <dbReference type="SAM" id="Coils"/>
    </source>
</evidence>
<feature type="domain" description="ITPR-interacting" evidence="3">
    <location>
        <begin position="103"/>
        <end position="269"/>
    </location>
</feature>
<dbReference type="GO" id="GO:0005102">
    <property type="term" value="F:signaling receptor binding"/>
    <property type="evidence" value="ECO:0007669"/>
    <property type="project" value="InterPro"/>
</dbReference>
<feature type="compositionally biased region" description="Polar residues" evidence="2">
    <location>
        <begin position="316"/>
        <end position="325"/>
    </location>
</feature>
<comment type="caution">
    <text evidence="4">The sequence shown here is derived from an EMBL/GenBank/DDBJ whole genome shotgun (WGS) entry which is preliminary data.</text>
</comment>
<dbReference type="PANTHER" id="PTHR17469:SF15">
    <property type="entry name" value="ITPR-INTERACTING DOMAIN-CONTAINING PROTEIN"/>
    <property type="match status" value="1"/>
</dbReference>
<feature type="compositionally biased region" description="Basic and acidic residues" evidence="2">
    <location>
        <begin position="299"/>
        <end position="315"/>
    </location>
</feature>
<name>A0A8J2MN30_COTCN</name>
<proteinExistence type="predicted"/>
<dbReference type="InterPro" id="IPR029325">
    <property type="entry name" value="ITPR-bd"/>
</dbReference>
<dbReference type="Pfam" id="PF14722">
    <property type="entry name" value="KRAP_IP3R_bind"/>
    <property type="match status" value="1"/>
</dbReference>
<reference evidence="4" key="1">
    <citation type="submission" date="2021-04" db="EMBL/GenBank/DDBJ databases">
        <authorList>
            <person name="Chebbi M.A.C M."/>
        </authorList>
    </citation>
    <scope>NUCLEOTIDE SEQUENCE</scope>
</reference>
<dbReference type="InterPro" id="IPR043444">
    <property type="entry name" value="TESPA1-like"/>
</dbReference>
<dbReference type="PANTHER" id="PTHR17469">
    <property type="entry name" value="SPERM SPECIFIC ANTIGEN 2-RELATED"/>
    <property type="match status" value="1"/>
</dbReference>
<sequence>QTIICFLENVGKEAIIRVTDWLRGIWEMRRNGGPVQQWVDSIPSPTKSSIDIHIESHDSSSSLIPEEHHHLKKVTSLKNPIMTLSAPSSPAIAMSSIPSFPRSRLVRDPSLQSDSSHCSSVESLLELRKPDPEAILLGLGFGGGSNNSQAEGPLSRIPKRFLQPSKLRGIAIDEFMRQQQETNESIDTASLGYRGLTGSPYVAPSEIVQKIMERLREHESHESDVQSICNNNNNCNTESYNSQAIPEVRLSVLSPNNRQFLERERSRSPDMRNKRMIIGQKSFAFNGDGDLIEIINSKNHRDSTSENSTDSKNDLKNSYTPSSITAHPDYTFQKYDNEKTEKLKRKITKQKSVEELFDSSLSESDFSLIEPKFSEDDFNSNNNLNTVENNSRQSRKYIRGVRSKKEHEETPSNIRRASDGAHIVDEKHSSHSSEEGRRFSDGIIKSTLKPASDRRRSFRRQARINDVEAASYENDCNHCERLESEVKSELSCNLERRDLCCESDESEQVCRHDAESKDCCCHASNTSCWRKMRKMMKKNQKLENMVVKSRQEMAEIRGMLSTVLSVRMEPGF</sequence>
<feature type="coiled-coil region" evidence="1">
    <location>
        <begin position="532"/>
        <end position="559"/>
    </location>
</feature>
<dbReference type="Proteomes" id="UP000786811">
    <property type="component" value="Unassembled WGS sequence"/>
</dbReference>
<evidence type="ECO:0000256" key="2">
    <source>
        <dbReference type="SAM" id="MobiDB-lite"/>
    </source>
</evidence>
<evidence type="ECO:0000259" key="3">
    <source>
        <dbReference type="SMART" id="SM01257"/>
    </source>
</evidence>
<dbReference type="SMART" id="SM01257">
    <property type="entry name" value="KRAP_IP3R_bind"/>
    <property type="match status" value="1"/>
</dbReference>
<feature type="compositionally biased region" description="Low complexity" evidence="2">
    <location>
        <begin position="379"/>
        <end position="390"/>
    </location>
</feature>
<protein>
    <recommendedName>
        <fullName evidence="3">ITPR-interacting domain-containing protein</fullName>
    </recommendedName>
</protein>
<evidence type="ECO:0000313" key="4">
    <source>
        <dbReference type="EMBL" id="CAG5096201.1"/>
    </source>
</evidence>
<feature type="non-terminal residue" evidence="4">
    <location>
        <position position="572"/>
    </location>
</feature>
<keyword evidence="1" id="KW-0175">Coiled coil</keyword>
<dbReference type="OrthoDB" id="6088188at2759"/>
<feature type="region of interest" description="Disordered" evidence="2">
    <location>
        <begin position="296"/>
        <end position="328"/>
    </location>
</feature>